<organism evidence="2 3">
    <name type="scientific">Colletotrichum scovillei</name>
    <dbReference type="NCBI Taxonomy" id="1209932"/>
    <lineage>
        <taxon>Eukaryota</taxon>
        <taxon>Fungi</taxon>
        <taxon>Dikarya</taxon>
        <taxon>Ascomycota</taxon>
        <taxon>Pezizomycotina</taxon>
        <taxon>Sordariomycetes</taxon>
        <taxon>Hypocreomycetidae</taxon>
        <taxon>Glomerellales</taxon>
        <taxon>Glomerellaceae</taxon>
        <taxon>Colletotrichum</taxon>
        <taxon>Colletotrichum acutatum species complex</taxon>
    </lineage>
</organism>
<reference evidence="2" key="1">
    <citation type="submission" date="2021-05" db="EMBL/GenBank/DDBJ databases">
        <title>Comparative genomics of three Colletotrichum scovillei strains and genetic complementation revealed genes involved fungal growth and virulence on chili pepper.</title>
        <authorList>
            <person name="Hsieh D.-K."/>
            <person name="Chuang S.-C."/>
            <person name="Chen C.-Y."/>
            <person name="Chao Y.-T."/>
            <person name="Lu M.-Y.J."/>
            <person name="Lee M.-H."/>
            <person name="Shih M.-C."/>
        </authorList>
    </citation>
    <scope>NUCLEOTIDE SEQUENCE</scope>
    <source>
        <strain evidence="2">Coll-153</strain>
    </source>
</reference>
<keyword evidence="3" id="KW-1185">Reference proteome</keyword>
<dbReference type="Proteomes" id="UP000699042">
    <property type="component" value="Unassembled WGS sequence"/>
</dbReference>
<comment type="caution">
    <text evidence="2">The sequence shown here is derived from an EMBL/GenBank/DDBJ whole genome shotgun (WGS) entry which is preliminary data.</text>
</comment>
<proteinExistence type="predicted"/>
<evidence type="ECO:0000313" key="2">
    <source>
        <dbReference type="EMBL" id="KAG7044026.1"/>
    </source>
</evidence>
<feature type="region of interest" description="Disordered" evidence="1">
    <location>
        <begin position="1"/>
        <end position="40"/>
    </location>
</feature>
<accession>A0A9P7QXX5</accession>
<sequence>MDAESAAGQKRQRAGYCLRSYLPSTDGRKKQDLVSKGPIGAAFPPYKEQVLKRMAAARRRSQPRSH</sequence>
<name>A0A9P7QXX5_9PEZI</name>
<evidence type="ECO:0000256" key="1">
    <source>
        <dbReference type="SAM" id="MobiDB-lite"/>
    </source>
</evidence>
<dbReference type="AlphaFoldDB" id="A0A9P7QXX5"/>
<dbReference type="EMBL" id="JAESDN010000011">
    <property type="protein sequence ID" value="KAG7044026.1"/>
    <property type="molecule type" value="Genomic_DNA"/>
</dbReference>
<gene>
    <name evidence="2" type="ORF">JMJ77_011845</name>
</gene>
<evidence type="ECO:0000313" key="3">
    <source>
        <dbReference type="Proteomes" id="UP000699042"/>
    </source>
</evidence>
<protein>
    <submittedName>
        <fullName evidence="2">Uncharacterized protein</fullName>
    </submittedName>
</protein>